<keyword evidence="2" id="KW-1185">Reference proteome</keyword>
<reference evidence="1" key="1">
    <citation type="journal article" date="2019" name="bioRxiv">
        <title>The Genome of the Zebra Mussel, Dreissena polymorpha: A Resource for Invasive Species Research.</title>
        <authorList>
            <person name="McCartney M.A."/>
            <person name="Auch B."/>
            <person name="Kono T."/>
            <person name="Mallez S."/>
            <person name="Zhang Y."/>
            <person name="Obille A."/>
            <person name="Becker A."/>
            <person name="Abrahante J.E."/>
            <person name="Garbe J."/>
            <person name="Badalamenti J.P."/>
            <person name="Herman A."/>
            <person name="Mangelson H."/>
            <person name="Liachko I."/>
            <person name="Sullivan S."/>
            <person name="Sone E.D."/>
            <person name="Koren S."/>
            <person name="Silverstein K.A.T."/>
            <person name="Beckman K.B."/>
            <person name="Gohl D.M."/>
        </authorList>
    </citation>
    <scope>NUCLEOTIDE SEQUENCE</scope>
    <source>
        <strain evidence="1">Duluth1</strain>
        <tissue evidence="1">Whole animal</tissue>
    </source>
</reference>
<name>A0A9D4E4E8_DREPO</name>
<reference evidence="1" key="2">
    <citation type="submission" date="2020-11" db="EMBL/GenBank/DDBJ databases">
        <authorList>
            <person name="McCartney M.A."/>
            <person name="Auch B."/>
            <person name="Kono T."/>
            <person name="Mallez S."/>
            <person name="Becker A."/>
            <person name="Gohl D.M."/>
            <person name="Silverstein K.A.T."/>
            <person name="Koren S."/>
            <person name="Bechman K.B."/>
            <person name="Herman A."/>
            <person name="Abrahante J.E."/>
            <person name="Garbe J."/>
        </authorList>
    </citation>
    <scope>NUCLEOTIDE SEQUENCE</scope>
    <source>
        <strain evidence="1">Duluth1</strain>
        <tissue evidence="1">Whole animal</tissue>
    </source>
</reference>
<sequence>MEGDGDSGVGRGGKFGWSPLWLGHVGKESPRTGREVHKLLDNDKEEEAKNEQIGSILTERRPISFYTVNKGPWFQPWSSLSIKIEGCFYRSRLGRQERINMMWGDLEMGNLADGTRYVSYMEGATNTRKGINTDHRMFKPKIFEEPVLV</sequence>
<protein>
    <submittedName>
        <fullName evidence="1">Uncharacterized protein</fullName>
    </submittedName>
</protein>
<evidence type="ECO:0000313" key="1">
    <source>
        <dbReference type="EMBL" id="KAH3773637.1"/>
    </source>
</evidence>
<evidence type="ECO:0000313" key="2">
    <source>
        <dbReference type="Proteomes" id="UP000828390"/>
    </source>
</evidence>
<proteinExistence type="predicted"/>
<dbReference type="Proteomes" id="UP000828390">
    <property type="component" value="Unassembled WGS sequence"/>
</dbReference>
<dbReference type="AlphaFoldDB" id="A0A9D4E4E8"/>
<gene>
    <name evidence="1" type="ORF">DPMN_175003</name>
</gene>
<comment type="caution">
    <text evidence="1">The sequence shown here is derived from an EMBL/GenBank/DDBJ whole genome shotgun (WGS) entry which is preliminary data.</text>
</comment>
<dbReference type="EMBL" id="JAIWYP010000009">
    <property type="protein sequence ID" value="KAH3773637.1"/>
    <property type="molecule type" value="Genomic_DNA"/>
</dbReference>
<accession>A0A9D4E4E8</accession>
<organism evidence="1 2">
    <name type="scientific">Dreissena polymorpha</name>
    <name type="common">Zebra mussel</name>
    <name type="synonym">Mytilus polymorpha</name>
    <dbReference type="NCBI Taxonomy" id="45954"/>
    <lineage>
        <taxon>Eukaryota</taxon>
        <taxon>Metazoa</taxon>
        <taxon>Spiralia</taxon>
        <taxon>Lophotrochozoa</taxon>
        <taxon>Mollusca</taxon>
        <taxon>Bivalvia</taxon>
        <taxon>Autobranchia</taxon>
        <taxon>Heteroconchia</taxon>
        <taxon>Euheterodonta</taxon>
        <taxon>Imparidentia</taxon>
        <taxon>Neoheterodontei</taxon>
        <taxon>Myida</taxon>
        <taxon>Dreissenoidea</taxon>
        <taxon>Dreissenidae</taxon>
        <taxon>Dreissena</taxon>
    </lineage>
</organism>